<dbReference type="EMBL" id="SGPK01000002">
    <property type="protein sequence ID" value="THH12263.1"/>
    <property type="molecule type" value="Genomic_DNA"/>
</dbReference>
<dbReference type="PANTHER" id="PTHR15350:SF2">
    <property type="entry name" value="EUKARYOTIC TRANSLATION INITIATION FACTOR 3 SUBUNIT M"/>
    <property type="match status" value="1"/>
</dbReference>
<comment type="similarity">
    <text evidence="5">Belongs to the eIF-3 subunit M family.</text>
</comment>
<comment type="similarity">
    <text evidence="1">Belongs to the CSN7/EIF3M family. CSN7 subfamily.</text>
</comment>
<keyword evidence="2 5" id="KW-0963">Cytoplasm</keyword>
<reference evidence="7 8" key="1">
    <citation type="submission" date="2019-02" db="EMBL/GenBank/DDBJ databases">
        <title>Genome sequencing of the rare red list fungi Phellinidium pouzarii.</title>
        <authorList>
            <person name="Buettner E."/>
            <person name="Kellner H."/>
        </authorList>
    </citation>
    <scope>NUCLEOTIDE SEQUENCE [LARGE SCALE GENOMIC DNA]</scope>
    <source>
        <strain evidence="7 8">DSM 108285</strain>
    </source>
</reference>
<dbReference type="Proteomes" id="UP000308199">
    <property type="component" value="Unassembled WGS sequence"/>
</dbReference>
<comment type="caution">
    <text evidence="7">The sequence shown here is derived from an EMBL/GenBank/DDBJ whole genome shotgun (WGS) entry which is preliminary data.</text>
</comment>
<keyword evidence="4 5" id="KW-0648">Protein biosynthesis</keyword>
<proteinExistence type="inferred from homology"/>
<dbReference type="HAMAP" id="MF_03012">
    <property type="entry name" value="eIF3m"/>
    <property type="match status" value="1"/>
</dbReference>
<dbReference type="PROSITE" id="PS50250">
    <property type="entry name" value="PCI"/>
    <property type="match status" value="1"/>
</dbReference>
<dbReference type="InterPro" id="IPR027528">
    <property type="entry name" value="eIF3m"/>
</dbReference>
<keyword evidence="3 5" id="KW-0396">Initiation factor</keyword>
<evidence type="ECO:0000256" key="4">
    <source>
        <dbReference type="ARBA" id="ARBA00022917"/>
    </source>
</evidence>
<comment type="function">
    <text evidence="5">Component of the eukaryotic translation initiation factor 3 (eIF-3) complex, which is involved in protein synthesis of a specialized repertoire of mRNAs and, together with other initiation factors, stimulates binding of mRNA and methionyl-tRNAi to the 40S ribosome. The eIF-3 complex specifically targets and initiates translation of a subset of mRNAs involved in cell proliferation.</text>
</comment>
<dbReference type="GO" id="GO:0001732">
    <property type="term" value="P:formation of cytoplasmic translation initiation complex"/>
    <property type="evidence" value="ECO:0007669"/>
    <property type="project" value="UniProtKB-UniRule"/>
</dbReference>
<dbReference type="Pfam" id="PF01399">
    <property type="entry name" value="PCI"/>
    <property type="match status" value="1"/>
</dbReference>
<dbReference type="SMART" id="SM00088">
    <property type="entry name" value="PINT"/>
    <property type="match status" value="1"/>
</dbReference>
<keyword evidence="8" id="KW-1185">Reference proteome</keyword>
<dbReference type="Pfam" id="PF18005">
    <property type="entry name" value="eIF3m_C_helix"/>
    <property type="match status" value="1"/>
</dbReference>
<evidence type="ECO:0000256" key="2">
    <source>
        <dbReference type="ARBA" id="ARBA00022490"/>
    </source>
</evidence>
<dbReference type="GO" id="GO:0003743">
    <property type="term" value="F:translation initiation factor activity"/>
    <property type="evidence" value="ECO:0007669"/>
    <property type="project" value="UniProtKB-UniRule"/>
</dbReference>
<evidence type="ECO:0000313" key="7">
    <source>
        <dbReference type="EMBL" id="THH12263.1"/>
    </source>
</evidence>
<dbReference type="InterPro" id="IPR045237">
    <property type="entry name" value="COPS7/eIF3m"/>
</dbReference>
<sequence length="390" mass="43279">MASTDSISVFTEGTFEEQIRELVEYIARPKSDTDRPAFIEPFAGALKTAEDGNLLEEDEERKRKLILQVLQAVDSLGEGSDKVSRILDAISHNSSSERAYVKYRVLANLFNAIPRISPARLVVCEALIKLTAENNELDILQLFPADVERWLKEWGVSAETKSEFYKNVAEIFSKASRPETAYAFSVSYVRSLSSSAAAESASLQLIAMALRLPTVFNFDSLFKLENIQALSSHSLVGLLRILEKQGLGEFKAWQGNNQSILEEYQLNAKELERKIRLLKLSELGCTKIGQNVSYVEIASALHIEVSEVEKWVIDVIRVGLLSGKLSQTSQTLLVVRASPRGFTVEQWAALESRLLVWKESLSGIQNVLSAARQTGNAIPTGSLITQEQVA</sequence>
<comment type="subcellular location">
    <subcellularLocation>
        <location evidence="5">Cytoplasm</location>
    </subcellularLocation>
</comment>
<feature type="domain" description="PCI" evidence="6">
    <location>
        <begin position="170"/>
        <end position="339"/>
    </location>
</feature>
<protein>
    <recommendedName>
        <fullName evidence="5">Eukaryotic translation initiation factor 3 subunit M</fullName>
        <shortName evidence="5">eIF3m</shortName>
    </recommendedName>
</protein>
<evidence type="ECO:0000256" key="1">
    <source>
        <dbReference type="ARBA" id="ARBA00008482"/>
    </source>
</evidence>
<accession>A0A4V3XE46</accession>
<name>A0A4V3XE46_9AGAM</name>
<gene>
    <name evidence="7" type="ORF">EW145_g113</name>
</gene>
<dbReference type="GO" id="GO:0016282">
    <property type="term" value="C:eukaryotic 43S preinitiation complex"/>
    <property type="evidence" value="ECO:0007669"/>
    <property type="project" value="UniProtKB-UniRule"/>
</dbReference>
<organism evidence="7 8">
    <name type="scientific">Phellinidium pouzarii</name>
    <dbReference type="NCBI Taxonomy" id="167371"/>
    <lineage>
        <taxon>Eukaryota</taxon>
        <taxon>Fungi</taxon>
        <taxon>Dikarya</taxon>
        <taxon>Basidiomycota</taxon>
        <taxon>Agaricomycotina</taxon>
        <taxon>Agaricomycetes</taxon>
        <taxon>Hymenochaetales</taxon>
        <taxon>Hymenochaetaceae</taxon>
        <taxon>Phellinidium</taxon>
    </lineage>
</organism>
<dbReference type="PANTHER" id="PTHR15350">
    <property type="entry name" value="COP9 SIGNALOSOME COMPLEX SUBUNIT 7/DENDRITIC CELL PROTEIN GA17"/>
    <property type="match status" value="1"/>
</dbReference>
<evidence type="ECO:0000256" key="5">
    <source>
        <dbReference type="HAMAP-Rule" id="MF_03012"/>
    </source>
</evidence>
<evidence type="ECO:0000313" key="8">
    <source>
        <dbReference type="Proteomes" id="UP000308199"/>
    </source>
</evidence>
<dbReference type="AlphaFoldDB" id="A0A4V3XE46"/>
<comment type="subunit">
    <text evidence="5">Component of the eukaryotic translation initiation factor 3 (eIF-3) complex.</text>
</comment>
<evidence type="ECO:0000256" key="3">
    <source>
        <dbReference type="ARBA" id="ARBA00022540"/>
    </source>
</evidence>
<dbReference type="OrthoDB" id="10267031at2759"/>
<dbReference type="GO" id="GO:0033290">
    <property type="term" value="C:eukaryotic 48S preinitiation complex"/>
    <property type="evidence" value="ECO:0007669"/>
    <property type="project" value="UniProtKB-UniRule"/>
</dbReference>
<dbReference type="GO" id="GO:0071541">
    <property type="term" value="C:eukaryotic translation initiation factor 3 complex, eIF3m"/>
    <property type="evidence" value="ECO:0007669"/>
    <property type="project" value="UniProtKB-UniRule"/>
</dbReference>
<dbReference type="InterPro" id="IPR000717">
    <property type="entry name" value="PCI_dom"/>
</dbReference>
<evidence type="ECO:0000259" key="6">
    <source>
        <dbReference type="PROSITE" id="PS50250"/>
    </source>
</evidence>
<dbReference type="InterPro" id="IPR040750">
    <property type="entry name" value="eIF3m_C_helix"/>
</dbReference>